<organism evidence="1 2">
    <name type="scientific">Novosphingobium mathurense</name>
    <dbReference type="NCBI Taxonomy" id="428990"/>
    <lineage>
        <taxon>Bacteria</taxon>
        <taxon>Pseudomonadati</taxon>
        <taxon>Pseudomonadota</taxon>
        <taxon>Alphaproteobacteria</taxon>
        <taxon>Sphingomonadales</taxon>
        <taxon>Sphingomonadaceae</taxon>
        <taxon>Novosphingobium</taxon>
    </lineage>
</organism>
<dbReference type="AlphaFoldDB" id="A0A1U6IHJ0"/>
<reference evidence="2" key="1">
    <citation type="submission" date="2017-02" db="EMBL/GenBank/DDBJ databases">
        <authorList>
            <person name="Varghese N."/>
            <person name="Submissions S."/>
        </authorList>
    </citation>
    <scope>NUCLEOTIDE SEQUENCE [LARGE SCALE GENOMIC DNA]</scope>
    <source>
        <strain evidence="2">SM117</strain>
    </source>
</reference>
<dbReference type="EMBL" id="FVZE01000006">
    <property type="protein sequence ID" value="SLK07487.1"/>
    <property type="molecule type" value="Genomic_DNA"/>
</dbReference>
<protein>
    <submittedName>
        <fullName evidence="1">Uncharacterized protein</fullName>
    </submittedName>
</protein>
<dbReference type="Proteomes" id="UP000190989">
    <property type="component" value="Unassembled WGS sequence"/>
</dbReference>
<evidence type="ECO:0000313" key="1">
    <source>
        <dbReference type="EMBL" id="SLK07487.1"/>
    </source>
</evidence>
<proteinExistence type="predicted"/>
<keyword evidence="2" id="KW-1185">Reference proteome</keyword>
<evidence type="ECO:0000313" key="2">
    <source>
        <dbReference type="Proteomes" id="UP000190989"/>
    </source>
</evidence>
<gene>
    <name evidence="1" type="ORF">SAMN06295987_106261</name>
</gene>
<name>A0A1U6IHJ0_9SPHN</name>
<dbReference type="RefSeq" id="WP_079731339.1">
    <property type="nucleotide sequence ID" value="NZ_FVZE01000006.1"/>
</dbReference>
<sequence length="203" mass="23169">MLFITRPQERPGGYTVLSESNQWVGWLSRNIPAELDREVRRRLKSNLKHLLVGLELKAALINPHHHRGLNERPVLFEPYFQNLIMEFCVAAFSVFEGLGSGHWLRQNGHDGADARRINRGQWLPALCAVYDETGEHGLRDAVERTLTIRDKLHQDQLGAREDIDWHALSYDVAFLPASGAIRTLLRREADAVPETSNLHLEPN</sequence>
<accession>A0A1U6IHJ0</accession>